<sequence>MSKKLTSKQKKEQLNQLFAAYNRRLGMLYSGYVKKLLSLGYNEDVLESDALFNFDNFPLLKARLEDIFNDYFQNSILCYKSGITDGVSLAYTHDGDALGQFSVLSDKALQNARKTAAATFIANRFNAKNGLNLAQSVWNYCQQTKSEFEMAMSNVIADGLEKGTSADEVGRRLRQYLNNPDMMYRRYHTVKVLKNGQKKDIVTWRRKRIIDGRVRFVEEPLEHVGQGVYRSARKNALRVARTEINAAYHTARNERWSNEPFVIGQHIHVSPQHDPEEDADICDELEGYYPKGFVWNGWHPQCYAEGTQVLTTKGWKEFKDVTTQDIVYSLNPQTREIEETSIVGVQKYPYNGELIHFFNRSLECLVTPEHQMVYISKSGAHEIKKCNATEYKPSMGAFYRSAVNTAKDRTNIMFGDKNIPFDVYCEFMGYYLADGSMQHDYGIVLSQEKGQPAWKRMQTCIKKMGFTPHVYKSTIVLYHCAFGQELLKYGTAHYKYIPQEILNASKRQIQIFLDAFIVCDGHIKKPRPFMGNRGHVCTPNHGERMYFTSSPQMAAEIGLLLLKVGHRPSYRIMSPKNTVKKDGTVIKQRYDCYRISECDSATATVFNKEKVEYIGFVYDVTLENNHIMYIQKDGKCFWGSNCMCTSDPVMISGEERKDFYKRLFNGEDMSNYVSPNRIKDMPDQYKRYIEDNADKIVDAYKRDKLAWHLANNKSYWIKYLNATQRKQMGADAMSRREVIQEIAKARHAKRDANKIQQKWTLRRSGMYLERMNNALDGTQLKGALQERYNAVLSALKSSKTWNIANVESLYKRFAQGININNTYIVRTTKAAFNVYYKEHKNVIKQSVALTNLCKRLKKATYAKEVAELYAKLRHKSLVYTRYQLRQTGIVRGLTFDSDINAYEVAKAHTSITPKGKPVDIRGYVSDFVKYTDKNGISYYYEVFTDALEANLDARRASKFLDTCPSFIRENLKGIMSCTKPHPLDDYFKKVYKGFNGGYMYSSDPVTIHGRSTWEYFKESICHETGHHIDKKLHYVSSMTKWTQAQKADGNFYREYSKQAPVEDFADTVAQYVKDKEKCRTQFPHRTALLEKLLATKHD</sequence>
<dbReference type="GO" id="GO:0016539">
    <property type="term" value="P:intein-mediated protein splicing"/>
    <property type="evidence" value="ECO:0007669"/>
    <property type="project" value="InterPro"/>
</dbReference>
<dbReference type="GO" id="GO:0008237">
    <property type="term" value="F:metallopeptidase activity"/>
    <property type="evidence" value="ECO:0007669"/>
    <property type="project" value="InterPro"/>
</dbReference>
<accession>A0A8S5Q538</accession>
<dbReference type="SUPFAM" id="SSF55486">
    <property type="entry name" value="Metalloproteases ('zincins'), catalytic domain"/>
    <property type="match status" value="1"/>
</dbReference>
<feature type="domain" description="DOD-type homing endonuclease" evidence="3">
    <location>
        <begin position="427"/>
        <end position="566"/>
    </location>
</feature>
<dbReference type="PROSITE" id="PS50817">
    <property type="entry name" value="INTEIN_N_TER"/>
    <property type="match status" value="1"/>
</dbReference>
<evidence type="ECO:0000259" key="3">
    <source>
        <dbReference type="PROSITE" id="PS50819"/>
    </source>
</evidence>
<dbReference type="PROSITE" id="PS50819">
    <property type="entry name" value="INTEIN_ENDONUCLEASE"/>
    <property type="match status" value="1"/>
</dbReference>
<dbReference type="EMBL" id="BK015583">
    <property type="protein sequence ID" value="DAE14438.1"/>
    <property type="molecule type" value="Genomic_DNA"/>
</dbReference>
<dbReference type="Gene3D" id="2.170.16.10">
    <property type="entry name" value="Hedgehog/Intein (Hint) domain"/>
    <property type="match status" value="1"/>
</dbReference>
<keyword evidence="2" id="KW-0651">Protein splicing</keyword>
<organism evidence="4">
    <name type="scientific">Siphoviridae sp. ctHiz26</name>
    <dbReference type="NCBI Taxonomy" id="2825423"/>
    <lineage>
        <taxon>Viruses</taxon>
        <taxon>Duplodnaviria</taxon>
        <taxon>Heunggongvirae</taxon>
        <taxon>Uroviricota</taxon>
        <taxon>Caudoviricetes</taxon>
    </lineage>
</organism>
<dbReference type="InterPro" id="IPR027434">
    <property type="entry name" value="Homing_endonucl"/>
</dbReference>
<evidence type="ECO:0000256" key="1">
    <source>
        <dbReference type="ARBA" id="ARBA00022813"/>
    </source>
</evidence>
<evidence type="ECO:0000313" key="4">
    <source>
        <dbReference type="EMBL" id="DAE14438.1"/>
    </source>
</evidence>
<dbReference type="InterPro" id="IPR004042">
    <property type="entry name" value="Intein_endonuc_central"/>
</dbReference>
<name>A0A8S5Q538_9CAUD</name>
<dbReference type="Gene3D" id="3.40.390.10">
    <property type="entry name" value="Collagenase (Catalytic Domain)"/>
    <property type="match status" value="1"/>
</dbReference>
<dbReference type="GO" id="GO:0004519">
    <property type="term" value="F:endonuclease activity"/>
    <property type="evidence" value="ECO:0007669"/>
    <property type="project" value="InterPro"/>
</dbReference>
<reference evidence="4" key="1">
    <citation type="journal article" date="2021" name="Proc. Natl. Acad. Sci. U.S.A.">
        <title>A Catalog of Tens of Thousands of Viruses from Human Metagenomes Reveals Hidden Associations with Chronic Diseases.</title>
        <authorList>
            <person name="Tisza M.J."/>
            <person name="Buck C.B."/>
        </authorList>
    </citation>
    <scope>NUCLEOTIDE SEQUENCE</scope>
    <source>
        <strain evidence="4">CtHiz26</strain>
    </source>
</reference>
<dbReference type="SUPFAM" id="SSF51294">
    <property type="entry name" value="Hedgehog/intein (Hint) domain"/>
    <property type="match status" value="1"/>
</dbReference>
<dbReference type="SUPFAM" id="SSF55608">
    <property type="entry name" value="Homing endonucleases"/>
    <property type="match status" value="1"/>
</dbReference>
<dbReference type="InterPro" id="IPR006141">
    <property type="entry name" value="Intein_N"/>
</dbReference>
<proteinExistence type="predicted"/>
<dbReference type="Gene3D" id="3.10.28.10">
    <property type="entry name" value="Homing endonucleases"/>
    <property type="match status" value="1"/>
</dbReference>
<protein>
    <submittedName>
        <fullName evidence="4">Intein splicing domain</fullName>
    </submittedName>
</protein>
<evidence type="ECO:0000256" key="2">
    <source>
        <dbReference type="ARBA" id="ARBA00023000"/>
    </source>
</evidence>
<keyword evidence="1" id="KW-0068">Autocatalytic cleavage</keyword>
<dbReference type="InterPro" id="IPR024079">
    <property type="entry name" value="MetalloPept_cat_dom_sf"/>
</dbReference>
<dbReference type="InterPro" id="IPR036844">
    <property type="entry name" value="Hint_dom_sf"/>
</dbReference>